<reference evidence="3" key="2">
    <citation type="journal article" date="2018" name="Plant J.">
        <title>The Sorghum bicolor reference genome: improved assembly, gene annotations, a transcriptome atlas, and signatures of genome organization.</title>
        <authorList>
            <person name="McCormick R.F."/>
            <person name="Truong S.K."/>
            <person name="Sreedasyam A."/>
            <person name="Jenkins J."/>
            <person name="Shu S."/>
            <person name="Sims D."/>
            <person name="Kennedy M."/>
            <person name="Amirebrahimi M."/>
            <person name="Weers B.D."/>
            <person name="McKinley B."/>
            <person name="Mattison A."/>
            <person name="Morishige D.T."/>
            <person name="Grimwood J."/>
            <person name="Schmutz J."/>
            <person name="Mullet J.E."/>
        </authorList>
    </citation>
    <scope>NUCLEOTIDE SEQUENCE [LARGE SCALE GENOMIC DNA]</scope>
    <source>
        <strain evidence="3">cv. BTx623</strain>
    </source>
</reference>
<reference evidence="2 3" key="1">
    <citation type="journal article" date="2009" name="Nature">
        <title>The Sorghum bicolor genome and the diversification of grasses.</title>
        <authorList>
            <person name="Paterson A.H."/>
            <person name="Bowers J.E."/>
            <person name="Bruggmann R."/>
            <person name="Dubchak I."/>
            <person name="Grimwood J."/>
            <person name="Gundlach H."/>
            <person name="Haberer G."/>
            <person name="Hellsten U."/>
            <person name="Mitros T."/>
            <person name="Poliakov A."/>
            <person name="Schmutz J."/>
            <person name="Spannagl M."/>
            <person name="Tang H."/>
            <person name="Wang X."/>
            <person name="Wicker T."/>
            <person name="Bharti A.K."/>
            <person name="Chapman J."/>
            <person name="Feltus F.A."/>
            <person name="Gowik U."/>
            <person name="Grigoriev I.V."/>
            <person name="Lyons E."/>
            <person name="Maher C.A."/>
            <person name="Martis M."/>
            <person name="Narechania A."/>
            <person name="Otillar R.P."/>
            <person name="Penning B.W."/>
            <person name="Salamov A.A."/>
            <person name="Wang Y."/>
            <person name="Zhang L."/>
            <person name="Carpita N.C."/>
            <person name="Freeling M."/>
            <person name="Gingle A.R."/>
            <person name="Hash C.T."/>
            <person name="Keller B."/>
            <person name="Klein P."/>
            <person name="Kresovich S."/>
            <person name="McCann M.C."/>
            <person name="Ming R."/>
            <person name="Peterson D.G."/>
            <person name="Mehboob-ur-Rahman"/>
            <person name="Ware D."/>
            <person name="Westhoff P."/>
            <person name="Mayer K.F."/>
            <person name="Messing J."/>
            <person name="Rokhsar D.S."/>
        </authorList>
    </citation>
    <scope>NUCLEOTIDE SEQUENCE [LARGE SCALE GENOMIC DNA]</scope>
    <source>
        <strain evidence="3">cv. BTx623</strain>
    </source>
</reference>
<gene>
    <name evidence="2" type="ORF">SORBI_3007G102500</name>
</gene>
<dbReference type="Gramene" id="KXG24934">
    <property type="protein sequence ID" value="KXG24934"/>
    <property type="gene ID" value="SORBI_3007G102500"/>
</dbReference>
<organism evidence="2 3">
    <name type="scientific">Sorghum bicolor</name>
    <name type="common">Sorghum</name>
    <name type="synonym">Sorghum vulgare</name>
    <dbReference type="NCBI Taxonomy" id="4558"/>
    <lineage>
        <taxon>Eukaryota</taxon>
        <taxon>Viridiplantae</taxon>
        <taxon>Streptophyta</taxon>
        <taxon>Embryophyta</taxon>
        <taxon>Tracheophyta</taxon>
        <taxon>Spermatophyta</taxon>
        <taxon>Magnoliopsida</taxon>
        <taxon>Liliopsida</taxon>
        <taxon>Poales</taxon>
        <taxon>Poaceae</taxon>
        <taxon>PACMAD clade</taxon>
        <taxon>Panicoideae</taxon>
        <taxon>Andropogonodae</taxon>
        <taxon>Andropogoneae</taxon>
        <taxon>Sorghinae</taxon>
        <taxon>Sorghum</taxon>
    </lineage>
</organism>
<name>A0A1B6PGV6_SORBI</name>
<feature type="region of interest" description="Disordered" evidence="1">
    <location>
        <begin position="1"/>
        <end position="107"/>
    </location>
</feature>
<evidence type="ECO:0000313" key="3">
    <source>
        <dbReference type="Proteomes" id="UP000000768"/>
    </source>
</evidence>
<evidence type="ECO:0000313" key="2">
    <source>
        <dbReference type="EMBL" id="KXG24934.1"/>
    </source>
</evidence>
<dbReference type="InParanoid" id="A0A1B6PGV6"/>
<evidence type="ECO:0000256" key="1">
    <source>
        <dbReference type="SAM" id="MobiDB-lite"/>
    </source>
</evidence>
<sequence>MTLPPRIAPALASPRLRHHAAASHRPQPSAAIARPHLILVPRSPAPSAPPALSPSDRASVARSLAPYASATEAAPPPRRRSAGHRPDAPPQDLPPHPSPPHDRTRCCLRSTSSCTLEISPCRPWREATPLSRG</sequence>
<accession>A0A1B6PGV6</accession>
<feature type="compositionally biased region" description="Pro residues" evidence="1">
    <location>
        <begin position="88"/>
        <end position="98"/>
    </location>
</feature>
<keyword evidence="3" id="KW-1185">Reference proteome</keyword>
<proteinExistence type="predicted"/>
<feature type="compositionally biased region" description="Pro residues" evidence="1">
    <location>
        <begin position="43"/>
        <end position="52"/>
    </location>
</feature>
<dbReference type="Proteomes" id="UP000000768">
    <property type="component" value="Chromosome 7"/>
</dbReference>
<protein>
    <submittedName>
        <fullName evidence="2">Uncharacterized protein</fullName>
    </submittedName>
</protein>
<dbReference type="AlphaFoldDB" id="A0A1B6PGV6"/>
<dbReference type="EMBL" id="CM000766">
    <property type="protein sequence ID" value="KXG24934.1"/>
    <property type="molecule type" value="Genomic_DNA"/>
</dbReference>